<evidence type="ECO:0000313" key="2">
    <source>
        <dbReference type="EMBL" id="MBW77640.1"/>
    </source>
</evidence>
<accession>A0A2M4DJA4</accession>
<reference evidence="2" key="1">
    <citation type="submission" date="2018-01" db="EMBL/GenBank/DDBJ databases">
        <title>An insight into the sialome of Amazonian anophelines.</title>
        <authorList>
            <person name="Ribeiro J.M."/>
            <person name="Scarpassa V."/>
            <person name="Calvo E."/>
        </authorList>
    </citation>
    <scope>NUCLEOTIDE SEQUENCE</scope>
</reference>
<dbReference type="AlphaFoldDB" id="A0A2M4DJA4"/>
<proteinExistence type="predicted"/>
<feature type="region of interest" description="Disordered" evidence="1">
    <location>
        <begin position="69"/>
        <end position="121"/>
    </location>
</feature>
<feature type="compositionally biased region" description="Acidic residues" evidence="1">
    <location>
        <begin position="74"/>
        <end position="97"/>
    </location>
</feature>
<evidence type="ECO:0000256" key="1">
    <source>
        <dbReference type="SAM" id="MobiDB-lite"/>
    </source>
</evidence>
<name>A0A2M4DJA4_ANODA</name>
<organism evidence="2">
    <name type="scientific">Anopheles darlingi</name>
    <name type="common">Mosquito</name>
    <dbReference type="NCBI Taxonomy" id="43151"/>
    <lineage>
        <taxon>Eukaryota</taxon>
        <taxon>Metazoa</taxon>
        <taxon>Ecdysozoa</taxon>
        <taxon>Arthropoda</taxon>
        <taxon>Hexapoda</taxon>
        <taxon>Insecta</taxon>
        <taxon>Pterygota</taxon>
        <taxon>Neoptera</taxon>
        <taxon>Endopterygota</taxon>
        <taxon>Diptera</taxon>
        <taxon>Nematocera</taxon>
        <taxon>Culicoidea</taxon>
        <taxon>Culicidae</taxon>
        <taxon>Anophelinae</taxon>
        <taxon>Anopheles</taxon>
    </lineage>
</organism>
<protein>
    <submittedName>
        <fullName evidence="2">Putative secreted protein</fullName>
    </submittedName>
</protein>
<feature type="compositionally biased region" description="Basic and acidic residues" evidence="1">
    <location>
        <begin position="109"/>
        <end position="121"/>
    </location>
</feature>
<dbReference type="EMBL" id="GGFL01013462">
    <property type="protein sequence ID" value="MBW77640.1"/>
    <property type="molecule type" value="Transcribed_RNA"/>
</dbReference>
<sequence length="121" mass="12723">MTGSCAVVVLPVVPFITVAPFTVSAVVELLRLSPFNGPVENLSVDGAVLLMLCASRTLPPLVVNESGTMRLAADTDDTDSEEAADDSDDDDDEDGGDVELRFNAGLPRVGEDMDRTGEIVV</sequence>